<feature type="compositionally biased region" description="Basic and acidic residues" evidence="1">
    <location>
        <begin position="194"/>
        <end position="203"/>
    </location>
</feature>
<evidence type="ECO:0000313" key="2">
    <source>
        <dbReference type="EMBL" id="QDU61921.1"/>
    </source>
</evidence>
<sequence>MAYWKGWHDAVRWMMMHRAAAAKKGSEGKSHDSKMGPGSKRGPGPMMGPGSRWGSRGPFSRRDDGKGESRRGPGFMGRRGGEDRKGGPPSWMRHRRGDHDHGKGKDDRKRGGRGDDDKRRRPRGFGEDNPFRSESDLVGKGEVKASEPKKDVADSQVPESKTGVVTKPAPESKTGVVTKPAPATKTGAKPAPELSKDEKRSKANEPIVSEPAKAEVAPAKPKSESPKLLDQKIRKGTKDAPTEKTNAGLFVQQGNFFVTSLSREFGSPEMSKRFTQAGRVSMLLLW</sequence>
<feature type="region of interest" description="Disordered" evidence="1">
    <location>
        <begin position="21"/>
        <end position="247"/>
    </location>
</feature>
<feature type="compositionally biased region" description="Basic and acidic residues" evidence="1">
    <location>
        <begin position="60"/>
        <end position="71"/>
    </location>
</feature>
<evidence type="ECO:0000313" key="3">
    <source>
        <dbReference type="Proteomes" id="UP000317093"/>
    </source>
</evidence>
<protein>
    <submittedName>
        <fullName evidence="2">Uncharacterized protein</fullName>
    </submittedName>
</protein>
<feature type="compositionally biased region" description="Low complexity" evidence="1">
    <location>
        <begin position="178"/>
        <end position="192"/>
    </location>
</feature>
<dbReference type="RefSeq" id="WP_145258450.1">
    <property type="nucleotide sequence ID" value="NZ_CP036279.1"/>
</dbReference>
<organism evidence="2 3">
    <name type="scientific">Kolteria novifilia</name>
    <dbReference type="NCBI Taxonomy" id="2527975"/>
    <lineage>
        <taxon>Bacteria</taxon>
        <taxon>Pseudomonadati</taxon>
        <taxon>Planctomycetota</taxon>
        <taxon>Planctomycetia</taxon>
        <taxon>Kolteriales</taxon>
        <taxon>Kolteriaceae</taxon>
        <taxon>Kolteria</taxon>
    </lineage>
</organism>
<feature type="compositionally biased region" description="Basic and acidic residues" evidence="1">
    <location>
        <begin position="221"/>
        <end position="242"/>
    </location>
</feature>
<dbReference type="KEGG" id="knv:Pan216_27860"/>
<evidence type="ECO:0000256" key="1">
    <source>
        <dbReference type="SAM" id="MobiDB-lite"/>
    </source>
</evidence>
<accession>A0A518B4L5</accession>
<feature type="compositionally biased region" description="Low complexity" evidence="1">
    <location>
        <begin position="208"/>
        <end position="220"/>
    </location>
</feature>
<feature type="compositionally biased region" description="Basic and acidic residues" evidence="1">
    <location>
        <begin position="97"/>
        <end position="153"/>
    </location>
</feature>
<dbReference type="AlphaFoldDB" id="A0A518B4L5"/>
<reference evidence="2 3" key="1">
    <citation type="submission" date="2019-02" db="EMBL/GenBank/DDBJ databases">
        <title>Deep-cultivation of Planctomycetes and their phenomic and genomic characterization uncovers novel biology.</title>
        <authorList>
            <person name="Wiegand S."/>
            <person name="Jogler M."/>
            <person name="Boedeker C."/>
            <person name="Pinto D."/>
            <person name="Vollmers J."/>
            <person name="Rivas-Marin E."/>
            <person name="Kohn T."/>
            <person name="Peeters S.H."/>
            <person name="Heuer A."/>
            <person name="Rast P."/>
            <person name="Oberbeckmann S."/>
            <person name="Bunk B."/>
            <person name="Jeske O."/>
            <person name="Meyerdierks A."/>
            <person name="Storesund J.E."/>
            <person name="Kallscheuer N."/>
            <person name="Luecker S."/>
            <person name="Lage O.M."/>
            <person name="Pohl T."/>
            <person name="Merkel B.J."/>
            <person name="Hornburger P."/>
            <person name="Mueller R.-W."/>
            <person name="Bruemmer F."/>
            <person name="Labrenz M."/>
            <person name="Spormann A.M."/>
            <person name="Op den Camp H."/>
            <person name="Overmann J."/>
            <person name="Amann R."/>
            <person name="Jetten M.S.M."/>
            <person name="Mascher T."/>
            <person name="Medema M.H."/>
            <person name="Devos D.P."/>
            <person name="Kaster A.-K."/>
            <person name="Ovreas L."/>
            <person name="Rohde M."/>
            <person name="Galperin M.Y."/>
            <person name="Jogler C."/>
        </authorList>
    </citation>
    <scope>NUCLEOTIDE SEQUENCE [LARGE SCALE GENOMIC DNA]</scope>
    <source>
        <strain evidence="2 3">Pan216</strain>
    </source>
</reference>
<proteinExistence type="predicted"/>
<keyword evidence="3" id="KW-1185">Reference proteome</keyword>
<gene>
    <name evidence="2" type="ORF">Pan216_27860</name>
</gene>
<name>A0A518B4L5_9BACT</name>
<feature type="compositionally biased region" description="Basic and acidic residues" evidence="1">
    <location>
        <begin position="24"/>
        <end position="34"/>
    </location>
</feature>
<dbReference type="EMBL" id="CP036279">
    <property type="protein sequence ID" value="QDU61921.1"/>
    <property type="molecule type" value="Genomic_DNA"/>
</dbReference>
<dbReference type="Proteomes" id="UP000317093">
    <property type="component" value="Chromosome"/>
</dbReference>